<feature type="compositionally biased region" description="Basic and acidic residues" evidence="3">
    <location>
        <begin position="381"/>
        <end position="401"/>
    </location>
</feature>
<keyword evidence="6" id="KW-1185">Reference proteome</keyword>
<dbReference type="InterPro" id="IPR036910">
    <property type="entry name" value="HMG_box_dom_sf"/>
</dbReference>
<keyword evidence="1" id="KW-0539">Nucleus</keyword>
<dbReference type="EMBL" id="CAWYQH010000141">
    <property type="protein sequence ID" value="CAK8695083.1"/>
    <property type="molecule type" value="Genomic_DNA"/>
</dbReference>
<organism evidence="5 6">
    <name type="scientific">Clavelina lepadiformis</name>
    <name type="common">Light-bulb sea squirt</name>
    <name type="synonym">Ascidia lepadiformis</name>
    <dbReference type="NCBI Taxonomy" id="159417"/>
    <lineage>
        <taxon>Eukaryota</taxon>
        <taxon>Metazoa</taxon>
        <taxon>Chordata</taxon>
        <taxon>Tunicata</taxon>
        <taxon>Ascidiacea</taxon>
        <taxon>Aplousobranchia</taxon>
        <taxon>Clavelinidae</taxon>
        <taxon>Clavelina</taxon>
    </lineage>
</organism>
<dbReference type="SUPFAM" id="SSF47095">
    <property type="entry name" value="HMG-box"/>
    <property type="match status" value="1"/>
</dbReference>
<dbReference type="InterPro" id="IPR009071">
    <property type="entry name" value="HMG_box_dom"/>
</dbReference>
<feature type="domain" description="HMG box" evidence="4">
    <location>
        <begin position="82"/>
        <end position="150"/>
    </location>
</feature>
<gene>
    <name evidence="5" type="ORF">CVLEPA_LOCUS28373</name>
</gene>
<dbReference type="PANTHER" id="PTHR46232:SF1">
    <property type="entry name" value="SWI_SNF-RELATED MATRIX-ASSOCIATED ACTIN-DEPENDENT REGULATOR OF CHROMATIN SUBFAMILY E MEMBER 1"/>
    <property type="match status" value="1"/>
</dbReference>
<feature type="compositionally biased region" description="Basic and acidic residues" evidence="3">
    <location>
        <begin position="350"/>
        <end position="371"/>
    </location>
</feature>
<evidence type="ECO:0000313" key="5">
    <source>
        <dbReference type="EMBL" id="CAK8695083.1"/>
    </source>
</evidence>
<evidence type="ECO:0000256" key="1">
    <source>
        <dbReference type="PROSITE-ProRule" id="PRU00267"/>
    </source>
</evidence>
<feature type="compositionally biased region" description="Low complexity" evidence="3">
    <location>
        <begin position="313"/>
        <end position="322"/>
    </location>
</feature>
<evidence type="ECO:0000256" key="3">
    <source>
        <dbReference type="SAM" id="MobiDB-lite"/>
    </source>
</evidence>
<dbReference type="PROSITE" id="PS50118">
    <property type="entry name" value="HMG_BOX_2"/>
    <property type="match status" value="1"/>
</dbReference>
<protein>
    <recommendedName>
        <fullName evidence="4">HMG box domain-containing protein</fullName>
    </recommendedName>
</protein>
<keyword evidence="2" id="KW-0175">Coiled coil</keyword>
<feature type="compositionally biased region" description="Basic and acidic residues" evidence="3">
    <location>
        <begin position="323"/>
        <end position="336"/>
    </location>
</feature>
<feature type="compositionally biased region" description="Polar residues" evidence="3">
    <location>
        <begin position="427"/>
        <end position="437"/>
    </location>
</feature>
<name>A0ABP0GUU5_CLALP</name>
<evidence type="ECO:0000313" key="6">
    <source>
        <dbReference type="Proteomes" id="UP001642483"/>
    </source>
</evidence>
<evidence type="ECO:0000256" key="2">
    <source>
        <dbReference type="SAM" id="Coils"/>
    </source>
</evidence>
<dbReference type="SMART" id="SM00398">
    <property type="entry name" value="HMG"/>
    <property type="match status" value="1"/>
</dbReference>
<feature type="compositionally biased region" description="Low complexity" evidence="3">
    <location>
        <begin position="438"/>
        <end position="457"/>
    </location>
</feature>
<proteinExistence type="predicted"/>
<feature type="DNA-binding region" description="HMG box" evidence="1">
    <location>
        <begin position="82"/>
        <end position="150"/>
    </location>
</feature>
<feature type="compositionally biased region" description="Basic and acidic residues" evidence="3">
    <location>
        <begin position="410"/>
        <end position="419"/>
    </location>
</feature>
<reference evidence="5 6" key="1">
    <citation type="submission" date="2024-02" db="EMBL/GenBank/DDBJ databases">
        <authorList>
            <person name="Daric V."/>
            <person name="Darras S."/>
        </authorList>
    </citation>
    <scope>NUCLEOTIDE SEQUENCE [LARGE SCALE GENOMIC DNA]</scope>
</reference>
<dbReference type="Gene3D" id="1.10.30.10">
    <property type="entry name" value="High mobility group box domain"/>
    <property type="match status" value="1"/>
</dbReference>
<sequence length="457" mass="51419">MCCICCHCNNIAMSRRTTRATAGDLYATLSIQPVSGNHIAPSTTMYLSNQYNHPAFNKLYLGPNLSGGKGAGSAIPKAPKAPEKPLMPYMRFSRKVWDDVKANQPELKLWEIGKIIGKMWRELPPGDKQLFMDEYDAEKLEYQDLLKSFHNSPAYQAYLQAKGRAEAVEAAENRASERDDACMSIETTDDDTGDTDEGYSVKHVAAARFQRNHRLMQDITAESSSVPSGRGIVTKQRLDILRNQVQSLERHQTKLHKELLEIEDNHAIKKNRWKENSNKFFTEMKRLRNMTPQEYYAEYKKKQQMLKEESLKEAAANAASSNAEKKADTAKDETITDKVAVSSGSTTEESNIKDDTPVKCDIKQNETEKQLTEGTTMDVSVAEKDDHKSDKLSSPEEDTAKIRSCIPEGQHVEPPNKDDDIMESGETEMSSENLLKPSQSNEETSTMETTNDTQKES</sequence>
<comment type="caution">
    <text evidence="5">The sequence shown here is derived from an EMBL/GenBank/DDBJ whole genome shotgun (WGS) entry which is preliminary data.</text>
</comment>
<dbReference type="Pfam" id="PF00505">
    <property type="entry name" value="HMG_box"/>
    <property type="match status" value="1"/>
</dbReference>
<accession>A0ABP0GUU5</accession>
<feature type="coiled-coil region" evidence="2">
    <location>
        <begin position="238"/>
        <end position="265"/>
    </location>
</feature>
<dbReference type="Proteomes" id="UP001642483">
    <property type="component" value="Unassembled WGS sequence"/>
</dbReference>
<keyword evidence="1" id="KW-0238">DNA-binding</keyword>
<dbReference type="PANTHER" id="PTHR46232">
    <property type="entry name" value="SMARCE1 REGULATOR OF CHROMATIN"/>
    <property type="match status" value="1"/>
</dbReference>
<evidence type="ECO:0000259" key="4">
    <source>
        <dbReference type="PROSITE" id="PS50118"/>
    </source>
</evidence>
<feature type="region of interest" description="Disordered" evidence="3">
    <location>
        <begin position="311"/>
        <end position="457"/>
    </location>
</feature>
<dbReference type="CDD" id="cd21983">
    <property type="entry name" value="HMG-box_SMARCE1"/>
    <property type="match status" value="1"/>
</dbReference>